<organism evidence="1 2">
    <name type="scientific">Noviherbaspirillum album</name>
    <dbReference type="NCBI Taxonomy" id="3080276"/>
    <lineage>
        <taxon>Bacteria</taxon>
        <taxon>Pseudomonadati</taxon>
        <taxon>Pseudomonadota</taxon>
        <taxon>Betaproteobacteria</taxon>
        <taxon>Burkholderiales</taxon>
        <taxon>Oxalobacteraceae</taxon>
        <taxon>Noviherbaspirillum</taxon>
    </lineage>
</organism>
<dbReference type="Proteomes" id="UP001352263">
    <property type="component" value="Unassembled WGS sequence"/>
</dbReference>
<keyword evidence="2" id="KW-1185">Reference proteome</keyword>
<evidence type="ECO:0000313" key="1">
    <source>
        <dbReference type="EMBL" id="MEC4723165.1"/>
    </source>
</evidence>
<accession>A0ABU6JI18</accession>
<dbReference type="RefSeq" id="WP_326509787.1">
    <property type="nucleotide sequence ID" value="NZ_JAWIIV010000045.1"/>
</dbReference>
<name>A0ABU6JI18_9BURK</name>
<sequence length="131" mass="14404">MNQAMKSDAIPDAVQRFVLTSIPSVPFLEALLLLQGTPALRWDAAGLARRLYLSERASATLLEELHAAGFVGCDAPGVYYYAPRSGDIRELIENVKVVYAKNLVGISNLIHAKTNRKALQFADAFKLRKDS</sequence>
<protein>
    <recommendedName>
        <fullName evidence="3">MarR family transcriptional regulator</fullName>
    </recommendedName>
</protein>
<dbReference type="EMBL" id="JAWIIV010000045">
    <property type="protein sequence ID" value="MEC4723165.1"/>
    <property type="molecule type" value="Genomic_DNA"/>
</dbReference>
<proteinExistence type="predicted"/>
<comment type="caution">
    <text evidence="1">The sequence shown here is derived from an EMBL/GenBank/DDBJ whole genome shotgun (WGS) entry which is preliminary data.</text>
</comment>
<evidence type="ECO:0000313" key="2">
    <source>
        <dbReference type="Proteomes" id="UP001352263"/>
    </source>
</evidence>
<evidence type="ECO:0008006" key="3">
    <source>
        <dbReference type="Google" id="ProtNLM"/>
    </source>
</evidence>
<reference evidence="1 2" key="1">
    <citation type="submission" date="2023-10" db="EMBL/GenBank/DDBJ databases">
        <title>Noviherbaspirillum sp. CPCC 100848 genome assembly.</title>
        <authorList>
            <person name="Li X.Y."/>
            <person name="Fang X.M."/>
        </authorList>
    </citation>
    <scope>NUCLEOTIDE SEQUENCE [LARGE SCALE GENOMIC DNA]</scope>
    <source>
        <strain evidence="1 2">CPCC 100848</strain>
    </source>
</reference>
<gene>
    <name evidence="1" type="ORF">RY831_28815</name>
</gene>